<organism evidence="1 2">
    <name type="scientific">Paractinoplanes rishiriensis</name>
    <dbReference type="NCBI Taxonomy" id="1050105"/>
    <lineage>
        <taxon>Bacteria</taxon>
        <taxon>Bacillati</taxon>
        <taxon>Actinomycetota</taxon>
        <taxon>Actinomycetes</taxon>
        <taxon>Micromonosporales</taxon>
        <taxon>Micromonosporaceae</taxon>
        <taxon>Paractinoplanes</taxon>
    </lineage>
</organism>
<reference evidence="1" key="1">
    <citation type="submission" date="2021-01" db="EMBL/GenBank/DDBJ databases">
        <title>Whole genome shotgun sequence of Actinoplanes rishiriensis NBRC 108556.</title>
        <authorList>
            <person name="Komaki H."/>
            <person name="Tamura T."/>
        </authorList>
    </citation>
    <scope>NUCLEOTIDE SEQUENCE</scope>
    <source>
        <strain evidence="1">NBRC 108556</strain>
    </source>
</reference>
<gene>
    <name evidence="1" type="ORF">Ari01nite_15220</name>
</gene>
<keyword evidence="2" id="KW-1185">Reference proteome</keyword>
<evidence type="ECO:0000313" key="1">
    <source>
        <dbReference type="EMBL" id="GIE94057.1"/>
    </source>
</evidence>
<sequence>MPEISFELPGDLVPVVPNGGDAVRVVCDPQQLPVITLIAAVLIHAALGDPGWMDMASQVLAIAWILERVQPALLGTPRRYEA</sequence>
<dbReference type="Proteomes" id="UP000636960">
    <property type="component" value="Unassembled WGS sequence"/>
</dbReference>
<dbReference type="AlphaFoldDB" id="A0A919MZP2"/>
<protein>
    <submittedName>
        <fullName evidence="1">Uncharacterized protein</fullName>
    </submittedName>
</protein>
<evidence type="ECO:0000313" key="2">
    <source>
        <dbReference type="Proteomes" id="UP000636960"/>
    </source>
</evidence>
<dbReference type="EMBL" id="BOMV01000008">
    <property type="protein sequence ID" value="GIE94057.1"/>
    <property type="molecule type" value="Genomic_DNA"/>
</dbReference>
<proteinExistence type="predicted"/>
<name>A0A919MZP2_9ACTN</name>
<comment type="caution">
    <text evidence="1">The sequence shown here is derived from an EMBL/GenBank/DDBJ whole genome shotgun (WGS) entry which is preliminary data.</text>
</comment>
<dbReference type="RefSeq" id="WP_203780384.1">
    <property type="nucleotide sequence ID" value="NZ_BOMV01000008.1"/>
</dbReference>
<accession>A0A919MZP2</accession>